<feature type="non-terminal residue" evidence="1">
    <location>
        <position position="23"/>
    </location>
</feature>
<proteinExistence type="predicted"/>
<protein>
    <submittedName>
        <fullName evidence="1">Uncharacterized protein</fullName>
    </submittedName>
</protein>
<keyword evidence="2" id="KW-1185">Reference proteome</keyword>
<name>A0A834I538_RHYFE</name>
<dbReference type="EMBL" id="JAACXV010012231">
    <property type="protein sequence ID" value="KAF7274742.1"/>
    <property type="molecule type" value="Genomic_DNA"/>
</dbReference>
<accession>A0A834I538</accession>
<reference evidence="1" key="1">
    <citation type="submission" date="2020-08" db="EMBL/GenBank/DDBJ databases">
        <title>Genome sequencing and assembly of the red palm weevil Rhynchophorus ferrugineus.</title>
        <authorList>
            <person name="Dias G.B."/>
            <person name="Bergman C.M."/>
            <person name="Manee M."/>
        </authorList>
    </citation>
    <scope>NUCLEOTIDE SEQUENCE</scope>
    <source>
        <strain evidence="1">AA-2017</strain>
        <tissue evidence="1">Whole larva</tissue>
    </source>
</reference>
<comment type="caution">
    <text evidence="1">The sequence shown here is derived from an EMBL/GenBank/DDBJ whole genome shotgun (WGS) entry which is preliminary data.</text>
</comment>
<evidence type="ECO:0000313" key="1">
    <source>
        <dbReference type="EMBL" id="KAF7274742.1"/>
    </source>
</evidence>
<gene>
    <name evidence="1" type="ORF">GWI33_012586</name>
</gene>
<dbReference type="AlphaFoldDB" id="A0A834I538"/>
<evidence type="ECO:0000313" key="2">
    <source>
        <dbReference type="Proteomes" id="UP000625711"/>
    </source>
</evidence>
<organism evidence="1 2">
    <name type="scientific">Rhynchophorus ferrugineus</name>
    <name type="common">Red palm weevil</name>
    <name type="synonym">Curculio ferrugineus</name>
    <dbReference type="NCBI Taxonomy" id="354439"/>
    <lineage>
        <taxon>Eukaryota</taxon>
        <taxon>Metazoa</taxon>
        <taxon>Ecdysozoa</taxon>
        <taxon>Arthropoda</taxon>
        <taxon>Hexapoda</taxon>
        <taxon>Insecta</taxon>
        <taxon>Pterygota</taxon>
        <taxon>Neoptera</taxon>
        <taxon>Endopterygota</taxon>
        <taxon>Coleoptera</taxon>
        <taxon>Polyphaga</taxon>
        <taxon>Cucujiformia</taxon>
        <taxon>Curculionidae</taxon>
        <taxon>Dryophthorinae</taxon>
        <taxon>Rhynchophorus</taxon>
    </lineage>
</organism>
<dbReference type="Proteomes" id="UP000625711">
    <property type="component" value="Unassembled WGS sequence"/>
</dbReference>
<sequence length="23" mass="2803">MSTEDGECEWRKEVVTEKNIKKY</sequence>